<keyword evidence="1" id="KW-0479">Metal-binding</keyword>
<keyword evidence="1" id="KW-0560">Oxidoreductase</keyword>
<keyword evidence="1" id="KW-0408">Iron</keyword>
<accession>A0ABQ0LNF5</accession>
<dbReference type="EMBL" id="DF847819">
    <property type="protein sequence ID" value="GAT52643.1"/>
    <property type="molecule type" value="Genomic_DNA"/>
</dbReference>
<comment type="similarity">
    <text evidence="1">Belongs to the iron/ascorbate-dependent oxidoreductase family.</text>
</comment>
<evidence type="ECO:0000256" key="1">
    <source>
        <dbReference type="RuleBase" id="RU003682"/>
    </source>
</evidence>
<protein>
    <submittedName>
        <fullName evidence="4">Clavaminate synthase-like protein</fullName>
    </submittedName>
</protein>
<dbReference type="Gene3D" id="2.60.120.330">
    <property type="entry name" value="B-lactam Antibiotic, Isopenicillin N Synthase, Chain"/>
    <property type="match status" value="1"/>
</dbReference>
<sequence length="440" mass="49263">MPPYLPSPRNSLENSSSRTSCGHQTNAQFKNAKNSSGQLSLLESKSQLRLSLLPTTTTITMSSAAQRLSQVISALNGGFEVAQKAPPAYVAPEATTEKLDYADLPFIDLALARTPEGRKALAQVLVDAMHTHGFFYVVNHGYTPEQTAHIFSIANETFDTVPEAEKEAYRGKNETVYEGYKQREAWTIGDGVRDQIEQYSANRKVLHRAHPQALRPYLAEMQAFAKHNHMNILHPILRLMAIGLELPEESFVEQHLFDAPGESSVRFLKYHPRSVEDEQKTKQVWLKGHTDIGSITILWSQPISGLQILSPDNQWRWVRHVENALVINAGDVMTFLAGGFYPATRHRVVRPPADQLNLPRLGVFYFAMANDGLKLLPHEESPVLQRVGIKRVCKDEDAPTMHQWRSGLTAAYGRTVLVPSKSERGVEEDLIGGIVVKHYN</sequence>
<feature type="compositionally biased region" description="Polar residues" evidence="2">
    <location>
        <begin position="8"/>
        <end position="23"/>
    </location>
</feature>
<dbReference type="Pfam" id="PF14226">
    <property type="entry name" value="DIOX_N"/>
    <property type="match status" value="1"/>
</dbReference>
<gene>
    <name evidence="4" type="ORF">MCHLO_09678</name>
</gene>
<proteinExistence type="inferred from homology"/>
<evidence type="ECO:0000313" key="5">
    <source>
        <dbReference type="Proteomes" id="UP000815677"/>
    </source>
</evidence>
<keyword evidence="5" id="KW-1185">Reference proteome</keyword>
<dbReference type="PANTHER" id="PTHR47990">
    <property type="entry name" value="2-OXOGLUTARATE (2OG) AND FE(II)-DEPENDENT OXYGENASE SUPERFAMILY PROTEIN-RELATED"/>
    <property type="match status" value="1"/>
</dbReference>
<dbReference type="PRINTS" id="PR00682">
    <property type="entry name" value="IPNSYNTHASE"/>
</dbReference>
<feature type="domain" description="Fe2OG dioxygenase" evidence="3">
    <location>
        <begin position="261"/>
        <end position="369"/>
    </location>
</feature>
<evidence type="ECO:0000313" key="4">
    <source>
        <dbReference type="EMBL" id="GAT52643.1"/>
    </source>
</evidence>
<dbReference type="PROSITE" id="PS51471">
    <property type="entry name" value="FE2OG_OXY"/>
    <property type="match status" value="1"/>
</dbReference>
<dbReference type="InterPro" id="IPR044861">
    <property type="entry name" value="IPNS-like_FE2OG_OXY"/>
</dbReference>
<name>A0ABQ0LNF5_MYCCL</name>
<dbReference type="InterPro" id="IPR027443">
    <property type="entry name" value="IPNS-like_sf"/>
</dbReference>
<feature type="region of interest" description="Disordered" evidence="2">
    <location>
        <begin position="1"/>
        <end position="23"/>
    </location>
</feature>
<dbReference type="Proteomes" id="UP000815677">
    <property type="component" value="Unassembled WGS sequence"/>
</dbReference>
<evidence type="ECO:0000256" key="2">
    <source>
        <dbReference type="SAM" id="MobiDB-lite"/>
    </source>
</evidence>
<evidence type="ECO:0000259" key="3">
    <source>
        <dbReference type="PROSITE" id="PS51471"/>
    </source>
</evidence>
<dbReference type="Pfam" id="PF03171">
    <property type="entry name" value="2OG-FeII_Oxy"/>
    <property type="match status" value="1"/>
</dbReference>
<dbReference type="InterPro" id="IPR005123">
    <property type="entry name" value="Oxoglu/Fe-dep_dioxygenase_dom"/>
</dbReference>
<dbReference type="InterPro" id="IPR050231">
    <property type="entry name" value="Iron_ascorbate_oxido_reductase"/>
</dbReference>
<dbReference type="InterPro" id="IPR026992">
    <property type="entry name" value="DIOX_N"/>
</dbReference>
<organism evidence="4 5">
    <name type="scientific">Mycena chlorophos</name>
    <name type="common">Agaric fungus</name>
    <name type="synonym">Agaricus chlorophos</name>
    <dbReference type="NCBI Taxonomy" id="658473"/>
    <lineage>
        <taxon>Eukaryota</taxon>
        <taxon>Fungi</taxon>
        <taxon>Dikarya</taxon>
        <taxon>Basidiomycota</taxon>
        <taxon>Agaricomycotina</taxon>
        <taxon>Agaricomycetes</taxon>
        <taxon>Agaricomycetidae</taxon>
        <taxon>Agaricales</taxon>
        <taxon>Marasmiineae</taxon>
        <taxon>Mycenaceae</taxon>
        <taxon>Mycena</taxon>
    </lineage>
</organism>
<reference evidence="4" key="1">
    <citation type="submission" date="2014-09" db="EMBL/GenBank/DDBJ databases">
        <title>Genome sequence of the luminous mushroom Mycena chlorophos for searching fungal bioluminescence genes.</title>
        <authorList>
            <person name="Tanaka Y."/>
            <person name="Kasuga D."/>
            <person name="Oba Y."/>
            <person name="Hase S."/>
            <person name="Sato K."/>
            <person name="Oba Y."/>
            <person name="Sakakibara Y."/>
        </authorList>
    </citation>
    <scope>NUCLEOTIDE SEQUENCE</scope>
</reference>
<dbReference type="SUPFAM" id="SSF51197">
    <property type="entry name" value="Clavaminate synthase-like"/>
    <property type="match status" value="1"/>
</dbReference>